<evidence type="ECO:0000256" key="7">
    <source>
        <dbReference type="ARBA" id="ARBA00050056"/>
    </source>
</evidence>
<evidence type="ECO:0000256" key="4">
    <source>
        <dbReference type="ARBA" id="ARBA00022759"/>
    </source>
</evidence>
<evidence type="ECO:0000256" key="1">
    <source>
        <dbReference type="ARBA" id="ARBA00008172"/>
    </source>
</evidence>
<comment type="similarity">
    <text evidence="1">Belongs to the YoeB family.</text>
</comment>
<keyword evidence="2" id="KW-1277">Toxin-antitoxin system</keyword>
<evidence type="ECO:0000256" key="5">
    <source>
        <dbReference type="ARBA" id="ARBA00022801"/>
    </source>
</evidence>
<keyword evidence="3" id="KW-0540">Nuclease</keyword>
<protein>
    <recommendedName>
        <fullName evidence="7">Endoribonuclease YoeB</fullName>
    </recommendedName>
    <alternativeName>
        <fullName evidence="6">Putative mRNA interferase YoeB</fullName>
    </alternativeName>
</protein>
<dbReference type="Proteomes" id="UP001328733">
    <property type="component" value="Unassembled WGS sequence"/>
</dbReference>
<evidence type="ECO:0000256" key="6">
    <source>
        <dbReference type="ARBA" id="ARBA00030388"/>
    </source>
</evidence>
<keyword evidence="9" id="KW-1185">Reference proteome</keyword>
<dbReference type="EMBL" id="JBAFSM010000031">
    <property type="protein sequence ID" value="MEG3438564.1"/>
    <property type="molecule type" value="Genomic_DNA"/>
</dbReference>
<gene>
    <name evidence="8" type="ORF">V0288_15640</name>
</gene>
<dbReference type="GO" id="GO:0004519">
    <property type="term" value="F:endonuclease activity"/>
    <property type="evidence" value="ECO:0007669"/>
    <property type="project" value="UniProtKB-KW"/>
</dbReference>
<comment type="caution">
    <text evidence="8">The sequence shown here is derived from an EMBL/GenBank/DDBJ whole genome shotgun (WGS) entry which is preliminary data.</text>
</comment>
<evidence type="ECO:0000313" key="8">
    <source>
        <dbReference type="EMBL" id="MEG3438564.1"/>
    </source>
</evidence>
<dbReference type="Gene3D" id="3.30.2310.20">
    <property type="entry name" value="RelE-like"/>
    <property type="match status" value="1"/>
</dbReference>
<dbReference type="AlphaFoldDB" id="A0AAW9QZ97"/>
<evidence type="ECO:0000256" key="2">
    <source>
        <dbReference type="ARBA" id="ARBA00022649"/>
    </source>
</evidence>
<sequence length="56" mass="6777">MEDKKLYKKIVDLIDDILRHPFSGIGKPEPLKHQLKGYWSRRINEEHRLVYKITET</sequence>
<evidence type="ECO:0000313" key="9">
    <source>
        <dbReference type="Proteomes" id="UP001328733"/>
    </source>
</evidence>
<evidence type="ECO:0000256" key="3">
    <source>
        <dbReference type="ARBA" id="ARBA00022722"/>
    </source>
</evidence>
<accession>A0AAW9QZ97</accession>
<keyword evidence="4" id="KW-0255">Endonuclease</keyword>
<dbReference type="InterPro" id="IPR009614">
    <property type="entry name" value="YoeB_toxin"/>
</dbReference>
<dbReference type="PANTHER" id="PTHR38039">
    <property type="entry name" value="TOXIN YOEB"/>
    <property type="match status" value="1"/>
</dbReference>
<dbReference type="GO" id="GO:0016787">
    <property type="term" value="F:hydrolase activity"/>
    <property type="evidence" value="ECO:0007669"/>
    <property type="project" value="UniProtKB-KW"/>
</dbReference>
<reference evidence="8 9" key="1">
    <citation type="submission" date="2024-01" db="EMBL/GenBank/DDBJ databases">
        <title>Genomic insights into the taxonomy and metabolism of the cyanobacterium Pannus brasiliensis CCIBt3594.</title>
        <authorList>
            <person name="Machado M."/>
            <person name="Botero N.B."/>
            <person name="Andreote A.P.D."/>
            <person name="Feitosa A.M.T."/>
            <person name="Popin R."/>
            <person name="Sivonen K."/>
            <person name="Fiore M.F."/>
        </authorList>
    </citation>
    <scope>NUCLEOTIDE SEQUENCE [LARGE SCALE GENOMIC DNA]</scope>
    <source>
        <strain evidence="8 9">CCIBt3594</strain>
    </source>
</reference>
<dbReference type="InterPro" id="IPR035093">
    <property type="entry name" value="RelE/ParE_toxin_dom_sf"/>
</dbReference>
<dbReference type="PANTHER" id="PTHR38039:SF1">
    <property type="entry name" value="TOXIN YOEB"/>
    <property type="match status" value="1"/>
</dbReference>
<keyword evidence="5" id="KW-0378">Hydrolase</keyword>
<organism evidence="8 9">
    <name type="scientific">Pannus brasiliensis CCIBt3594</name>
    <dbReference type="NCBI Taxonomy" id="1427578"/>
    <lineage>
        <taxon>Bacteria</taxon>
        <taxon>Bacillati</taxon>
        <taxon>Cyanobacteriota</taxon>
        <taxon>Cyanophyceae</taxon>
        <taxon>Oscillatoriophycideae</taxon>
        <taxon>Chroococcales</taxon>
        <taxon>Microcystaceae</taxon>
        <taxon>Pannus</taxon>
    </lineage>
</organism>
<dbReference type="RefSeq" id="WP_332866092.1">
    <property type="nucleotide sequence ID" value="NZ_JBAFSM010000031.1"/>
</dbReference>
<dbReference type="SUPFAM" id="SSF143011">
    <property type="entry name" value="RelE-like"/>
    <property type="match status" value="1"/>
</dbReference>
<dbReference type="Pfam" id="PF06769">
    <property type="entry name" value="YoeB_toxin"/>
    <property type="match status" value="1"/>
</dbReference>
<dbReference type="GO" id="GO:0006401">
    <property type="term" value="P:RNA catabolic process"/>
    <property type="evidence" value="ECO:0007669"/>
    <property type="project" value="InterPro"/>
</dbReference>
<proteinExistence type="inferred from homology"/>
<name>A0AAW9QZ97_9CHRO</name>
<dbReference type="NCBIfam" id="TIGR02116">
    <property type="entry name" value="toxin_Txe_YoeB"/>
    <property type="match status" value="1"/>
</dbReference>